<proteinExistence type="predicted"/>
<organism evidence="2 3">
    <name type="scientific">Aeoliella straminimaris</name>
    <dbReference type="NCBI Taxonomy" id="2954799"/>
    <lineage>
        <taxon>Bacteria</taxon>
        <taxon>Pseudomonadati</taxon>
        <taxon>Planctomycetota</taxon>
        <taxon>Planctomycetia</taxon>
        <taxon>Pirellulales</taxon>
        <taxon>Lacipirellulaceae</taxon>
        <taxon>Aeoliella</taxon>
    </lineage>
</organism>
<feature type="transmembrane region" description="Helical" evidence="1">
    <location>
        <begin position="12"/>
        <end position="37"/>
    </location>
</feature>
<name>A0A9X2FAR8_9BACT</name>
<dbReference type="RefSeq" id="WP_252850647.1">
    <property type="nucleotide sequence ID" value="NZ_JAMXLR010000006.1"/>
</dbReference>
<dbReference type="AlphaFoldDB" id="A0A9X2FAR8"/>
<accession>A0A9X2FAR8</accession>
<protein>
    <submittedName>
        <fullName evidence="2">Uncharacterized protein</fullName>
    </submittedName>
</protein>
<dbReference type="PROSITE" id="PS51257">
    <property type="entry name" value="PROKAR_LIPOPROTEIN"/>
    <property type="match status" value="1"/>
</dbReference>
<comment type="caution">
    <text evidence="2">The sequence shown here is derived from an EMBL/GenBank/DDBJ whole genome shotgun (WGS) entry which is preliminary data.</text>
</comment>
<reference evidence="2" key="1">
    <citation type="submission" date="2022-06" db="EMBL/GenBank/DDBJ databases">
        <title>Aeoliella straminimaris, a novel planctomycete from sediments.</title>
        <authorList>
            <person name="Vitorino I.R."/>
            <person name="Lage O.M."/>
        </authorList>
    </citation>
    <scope>NUCLEOTIDE SEQUENCE</scope>
    <source>
        <strain evidence="2">ICT_H6.2</strain>
    </source>
</reference>
<dbReference type="Proteomes" id="UP001155241">
    <property type="component" value="Unassembled WGS sequence"/>
</dbReference>
<evidence type="ECO:0000313" key="2">
    <source>
        <dbReference type="EMBL" id="MCO6042546.1"/>
    </source>
</evidence>
<sequence>MAFEQSKRSLDYRFHLLALVIVTIGVTIGLLACLYVWATRGQIEFTTLNGCLFAVVAAFPVWRKFRRMGRAEQPSSQRSG</sequence>
<gene>
    <name evidence="2" type="ORF">NG895_01370</name>
</gene>
<feature type="transmembrane region" description="Helical" evidence="1">
    <location>
        <begin position="43"/>
        <end position="62"/>
    </location>
</feature>
<keyword evidence="3" id="KW-1185">Reference proteome</keyword>
<evidence type="ECO:0000313" key="3">
    <source>
        <dbReference type="Proteomes" id="UP001155241"/>
    </source>
</evidence>
<keyword evidence="1" id="KW-0472">Membrane</keyword>
<dbReference type="EMBL" id="JAMXLR010000006">
    <property type="protein sequence ID" value="MCO6042546.1"/>
    <property type="molecule type" value="Genomic_DNA"/>
</dbReference>
<keyword evidence="1" id="KW-0812">Transmembrane</keyword>
<evidence type="ECO:0000256" key="1">
    <source>
        <dbReference type="SAM" id="Phobius"/>
    </source>
</evidence>
<keyword evidence="1" id="KW-1133">Transmembrane helix</keyword>